<evidence type="ECO:0000256" key="1">
    <source>
        <dbReference type="SAM" id="MobiDB-lite"/>
    </source>
</evidence>
<dbReference type="Proteomes" id="UP001151760">
    <property type="component" value="Unassembled WGS sequence"/>
</dbReference>
<proteinExistence type="predicted"/>
<feature type="compositionally biased region" description="Acidic residues" evidence="1">
    <location>
        <begin position="305"/>
        <end position="314"/>
    </location>
</feature>
<feature type="region of interest" description="Disordered" evidence="1">
    <location>
        <begin position="305"/>
        <end position="329"/>
    </location>
</feature>
<evidence type="ECO:0000313" key="3">
    <source>
        <dbReference type="Proteomes" id="UP001151760"/>
    </source>
</evidence>
<accession>A0ABQ5DYE1</accession>
<reference evidence="2" key="1">
    <citation type="journal article" date="2022" name="Int. J. Mol. Sci.">
        <title>Draft Genome of Tanacetum Coccineum: Genomic Comparison of Closely Related Tanacetum-Family Plants.</title>
        <authorList>
            <person name="Yamashiro T."/>
            <person name="Shiraishi A."/>
            <person name="Nakayama K."/>
            <person name="Satake H."/>
        </authorList>
    </citation>
    <scope>NUCLEOTIDE SEQUENCE</scope>
</reference>
<name>A0ABQ5DYE1_9ASTR</name>
<dbReference type="EMBL" id="BQNB010015793">
    <property type="protein sequence ID" value="GJT44205.1"/>
    <property type="molecule type" value="Genomic_DNA"/>
</dbReference>
<keyword evidence="3" id="KW-1185">Reference proteome</keyword>
<sequence length="360" mass="41037">MFGVFGWLASIKQGMLKPVKVKCIFLGYYNDMDGCKLWRLDDVTSKVVLYMNMDFNESGEYKKTFIGYGVGTRLVQVLQGVEFEVEPQDDHTFEAEIWVTKGLLVKAKGNVLGLEIIKGQSVGSPKYQVICTRPVIASTGVDMLDGFDRGLQTNLQVDDIGYEGSIWLRGLLEEFVELNTVAVNCDNQGAIHLSQNRVFHERSWKQRRFNTIITSLKALDESLSSCNHVRKFLRDIPTKWRTKVTVIEESKDLSTLPLDELIGNLKIYEVVLRKCSEISKSKKEKYKSLDLKARKVLSEEEAFASDSEDEEYAMVEDKKEKDYRSEDDSKKEEICLMALDNNEVLSDTPYYSSSSLDNES</sequence>
<organism evidence="2 3">
    <name type="scientific">Tanacetum coccineum</name>
    <dbReference type="NCBI Taxonomy" id="301880"/>
    <lineage>
        <taxon>Eukaryota</taxon>
        <taxon>Viridiplantae</taxon>
        <taxon>Streptophyta</taxon>
        <taxon>Embryophyta</taxon>
        <taxon>Tracheophyta</taxon>
        <taxon>Spermatophyta</taxon>
        <taxon>Magnoliopsida</taxon>
        <taxon>eudicotyledons</taxon>
        <taxon>Gunneridae</taxon>
        <taxon>Pentapetalae</taxon>
        <taxon>asterids</taxon>
        <taxon>campanulids</taxon>
        <taxon>Asterales</taxon>
        <taxon>Asteraceae</taxon>
        <taxon>Asteroideae</taxon>
        <taxon>Anthemideae</taxon>
        <taxon>Anthemidinae</taxon>
        <taxon>Tanacetum</taxon>
    </lineage>
</organism>
<feature type="compositionally biased region" description="Basic and acidic residues" evidence="1">
    <location>
        <begin position="315"/>
        <end position="329"/>
    </location>
</feature>
<reference evidence="2" key="2">
    <citation type="submission" date="2022-01" db="EMBL/GenBank/DDBJ databases">
        <authorList>
            <person name="Yamashiro T."/>
            <person name="Shiraishi A."/>
            <person name="Satake H."/>
            <person name="Nakayama K."/>
        </authorList>
    </citation>
    <scope>NUCLEOTIDE SEQUENCE</scope>
</reference>
<gene>
    <name evidence="2" type="ORF">Tco_0952920</name>
</gene>
<comment type="caution">
    <text evidence="2">The sequence shown here is derived from an EMBL/GenBank/DDBJ whole genome shotgun (WGS) entry which is preliminary data.</text>
</comment>
<protein>
    <submittedName>
        <fullName evidence="2">Uncharacterized protein</fullName>
    </submittedName>
</protein>
<evidence type="ECO:0000313" key="2">
    <source>
        <dbReference type="EMBL" id="GJT44205.1"/>
    </source>
</evidence>